<organism evidence="1 2">
    <name type="scientific">Caldalkalibacillus thermarum (strain TA2.A1)</name>
    <dbReference type="NCBI Taxonomy" id="986075"/>
    <lineage>
        <taxon>Bacteria</taxon>
        <taxon>Bacillati</taxon>
        <taxon>Bacillota</taxon>
        <taxon>Bacilli</taxon>
        <taxon>Bacillales</taxon>
        <taxon>Bacillaceae</taxon>
        <taxon>Caldalkalibacillus</taxon>
    </lineage>
</organism>
<evidence type="ECO:0000313" key="1">
    <source>
        <dbReference type="EMBL" id="QZT33730.1"/>
    </source>
</evidence>
<dbReference type="AlphaFoldDB" id="A0A8X8LB74"/>
<reference evidence="1 2" key="1">
    <citation type="journal article" date="2020" name="Extremophiles">
        <title>Genomic analysis of Caldalkalibacillus thermarum TA2.A1 reveals aerobic alkaliphilic metabolism and evolutionary hallmarks linking alkaliphilic bacteria and plant life.</title>
        <authorList>
            <person name="de Jong S.I."/>
            <person name="van den Broek M.A."/>
            <person name="Merkel A.Y."/>
            <person name="de la Torre Cortes P."/>
            <person name="Kalamorz F."/>
            <person name="Cook G.M."/>
            <person name="van Loosdrecht M.C.M."/>
            <person name="McMillan D.G.G."/>
        </authorList>
    </citation>
    <scope>NUCLEOTIDE SEQUENCE [LARGE SCALE GENOMIC DNA]</scope>
    <source>
        <strain evidence="1 2">TA2.A1</strain>
    </source>
</reference>
<dbReference type="EMBL" id="CP082237">
    <property type="protein sequence ID" value="QZT33730.1"/>
    <property type="molecule type" value="Genomic_DNA"/>
</dbReference>
<evidence type="ECO:0000313" key="2">
    <source>
        <dbReference type="Proteomes" id="UP000825179"/>
    </source>
</evidence>
<evidence type="ECO:0008006" key="3">
    <source>
        <dbReference type="Google" id="ProtNLM"/>
    </source>
</evidence>
<dbReference type="Proteomes" id="UP000825179">
    <property type="component" value="Chromosome"/>
</dbReference>
<keyword evidence="2" id="KW-1185">Reference proteome</keyword>
<sequence length="147" mass="16566">MEENIFILLGDHGQVQLVAGEEQAGIDLEKLYADYDIHRLGEPVSESAIAFGVNGRMSYVYDVHNSEQPSRLAELALQDERIALAAWLEKDWVVTQRPGSNQVFRFSPGGTLTDIYGQRWTLRGDGHIVGVKLDQQKKNISYTDYPE</sequence>
<accession>A0A8X8LB74</accession>
<dbReference type="RefSeq" id="WP_222822770.1">
    <property type="nucleotide sequence ID" value="NZ_CP082237.1"/>
</dbReference>
<proteinExistence type="predicted"/>
<dbReference type="KEGG" id="cthu:HUR95_16150"/>
<protein>
    <recommendedName>
        <fullName evidence="3">Type I phosphodiesterase/nucleotide pyrophosphatase</fullName>
    </recommendedName>
</protein>
<name>A0A8X8LB74_CALTT</name>
<gene>
    <name evidence="1" type="ORF">HUR95_16150</name>
</gene>